<reference evidence="1 2" key="1">
    <citation type="journal article" date="2019" name="Environ. Microbiol.">
        <title>Species interactions and distinct microbial communities in high Arctic permafrost affected cryosols are associated with the CH4 and CO2 gas fluxes.</title>
        <authorList>
            <person name="Altshuler I."/>
            <person name="Hamel J."/>
            <person name="Turney S."/>
            <person name="Magnuson E."/>
            <person name="Levesque R."/>
            <person name="Greer C."/>
            <person name="Whyte L.G."/>
        </authorList>
    </citation>
    <scope>NUCLEOTIDE SEQUENCE [LARGE SCALE GENOMIC DNA]</scope>
    <source>
        <strain evidence="1 2">E6.1</strain>
    </source>
</reference>
<dbReference type="Pfam" id="PF08811">
    <property type="entry name" value="DUF1800"/>
    <property type="match status" value="1"/>
</dbReference>
<dbReference type="AlphaFoldDB" id="A0A502G136"/>
<dbReference type="InterPro" id="IPR014917">
    <property type="entry name" value="DUF1800"/>
</dbReference>
<evidence type="ECO:0000313" key="1">
    <source>
        <dbReference type="EMBL" id="TPG54986.1"/>
    </source>
</evidence>
<dbReference type="Proteomes" id="UP000319931">
    <property type="component" value="Unassembled WGS sequence"/>
</dbReference>
<proteinExistence type="predicted"/>
<sequence length="511" mass="53619">MTKASIALNRFGLGARGDQPVPADPVAWLTGQFARYDPHPDAIAAAASSAAVSAGLADYFRQQRALRMQQGGRAGPPAAAVAPMAGSAPAGLQMGAQSVQPPGMAPPMVTAPAKPVRDDAMKQARQFAARTGREDYAGAVGARTTQALITDTPFVERLVHFWANHFAVSADKLQVVGLAGTLEFEAIRPHVLGSFHDMLMAVEQHPAMLLYLDQAVSVGPNSPLGQKIAARGNRKVGLNENLAREILELHTLGVRTGYSQADVTEFARAMTGWTVAGIGQGPGARAAGTDGLPGDFVFAAPLHEPGDRMVMGKTYPAGGVEQASAVLADVALSPATASHIATKLARHFAGDTPPPAMVARLQAAFLKSGGDLPTVYRALIASPEAWVEQPLKFKTPWEWTISSMRALNVKTADPQAMVGLLNQLGQPTWKPGQPIGYDDIAGSWAGPDAVLRRVEAAERFASRAAVTDARTLAPRILPGAVSPGTTTALANCESPAQALALLLVAPEFMRR</sequence>
<gene>
    <name evidence="1" type="ORF">EAH76_10380</name>
</gene>
<comment type="caution">
    <text evidence="1">The sequence shown here is derived from an EMBL/GenBank/DDBJ whole genome shotgun (WGS) entry which is preliminary data.</text>
</comment>
<protein>
    <submittedName>
        <fullName evidence="1">DUF1800 domain-containing protein</fullName>
    </submittedName>
</protein>
<dbReference type="OrthoDB" id="9772295at2"/>
<name>A0A502G136_9SPHN</name>
<accession>A0A502G136</accession>
<evidence type="ECO:0000313" key="2">
    <source>
        <dbReference type="Proteomes" id="UP000319931"/>
    </source>
</evidence>
<organism evidence="1 2">
    <name type="scientific">Sphingomonas glacialis</name>
    <dbReference type="NCBI Taxonomy" id="658225"/>
    <lineage>
        <taxon>Bacteria</taxon>
        <taxon>Pseudomonadati</taxon>
        <taxon>Pseudomonadota</taxon>
        <taxon>Alphaproteobacteria</taxon>
        <taxon>Sphingomonadales</taxon>
        <taxon>Sphingomonadaceae</taxon>
        <taxon>Sphingomonas</taxon>
    </lineage>
</organism>
<dbReference type="EMBL" id="RCZC01000002">
    <property type="protein sequence ID" value="TPG54986.1"/>
    <property type="molecule type" value="Genomic_DNA"/>
</dbReference>
<dbReference type="RefSeq" id="WP_140850122.1">
    <property type="nucleotide sequence ID" value="NZ_RCZC01000002.1"/>
</dbReference>
<keyword evidence="2" id="KW-1185">Reference proteome</keyword>